<dbReference type="PROSITE" id="PS50893">
    <property type="entry name" value="ABC_TRANSPORTER_2"/>
    <property type="match status" value="2"/>
</dbReference>
<dbReference type="NCBIfam" id="NF007739">
    <property type="entry name" value="PRK10419.1"/>
    <property type="match status" value="2"/>
</dbReference>
<dbReference type="GO" id="GO:0016887">
    <property type="term" value="F:ATP hydrolysis activity"/>
    <property type="evidence" value="ECO:0007669"/>
    <property type="project" value="InterPro"/>
</dbReference>
<dbReference type="InterPro" id="IPR027417">
    <property type="entry name" value="P-loop_NTPase"/>
</dbReference>
<name>A0AB37CUX8_ACINO</name>
<organism evidence="6 7">
    <name type="scientific">Acinetobacter nosocomialis</name>
    <dbReference type="NCBI Taxonomy" id="106654"/>
    <lineage>
        <taxon>Bacteria</taxon>
        <taxon>Pseudomonadati</taxon>
        <taxon>Pseudomonadota</taxon>
        <taxon>Gammaproteobacteria</taxon>
        <taxon>Moraxellales</taxon>
        <taxon>Moraxellaceae</taxon>
        <taxon>Acinetobacter</taxon>
        <taxon>Acinetobacter calcoaceticus/baumannii complex</taxon>
    </lineage>
</organism>
<dbReference type="GO" id="GO:0005524">
    <property type="term" value="F:ATP binding"/>
    <property type="evidence" value="ECO:0007669"/>
    <property type="project" value="UniProtKB-KW"/>
</dbReference>
<dbReference type="InterPro" id="IPR050319">
    <property type="entry name" value="ABC_transp_ATP-bind"/>
</dbReference>
<dbReference type="InterPro" id="IPR003593">
    <property type="entry name" value="AAA+_ATPase"/>
</dbReference>
<evidence type="ECO:0000256" key="2">
    <source>
        <dbReference type="ARBA" id="ARBA00022448"/>
    </source>
</evidence>
<evidence type="ECO:0000259" key="5">
    <source>
        <dbReference type="PROSITE" id="PS50893"/>
    </source>
</evidence>
<dbReference type="Proteomes" id="UP000325778">
    <property type="component" value="Chromosome"/>
</dbReference>
<dbReference type="PANTHER" id="PTHR43776:SF7">
    <property type="entry name" value="D,D-DIPEPTIDE TRANSPORT ATP-BINDING PROTEIN DDPF-RELATED"/>
    <property type="match status" value="1"/>
</dbReference>
<dbReference type="InterPro" id="IPR017871">
    <property type="entry name" value="ABC_transporter-like_CS"/>
</dbReference>
<proteinExistence type="inferred from homology"/>
<evidence type="ECO:0000256" key="4">
    <source>
        <dbReference type="ARBA" id="ARBA00022840"/>
    </source>
</evidence>
<dbReference type="NCBIfam" id="NF008453">
    <property type="entry name" value="PRK11308.1"/>
    <property type="match status" value="2"/>
</dbReference>
<keyword evidence="4 6" id="KW-0067">ATP-binding</keyword>
<dbReference type="FunFam" id="3.40.50.300:FF:000016">
    <property type="entry name" value="Oligopeptide ABC transporter ATP-binding component"/>
    <property type="match status" value="2"/>
</dbReference>
<keyword evidence="3" id="KW-0547">Nucleotide-binding</keyword>
<comment type="similarity">
    <text evidence="1">Belongs to the ABC transporter superfamily.</text>
</comment>
<dbReference type="PROSITE" id="PS00211">
    <property type="entry name" value="ABC_TRANSPORTER_1"/>
    <property type="match status" value="2"/>
</dbReference>
<evidence type="ECO:0000313" key="6">
    <source>
        <dbReference type="EMBL" id="QGA43954.1"/>
    </source>
</evidence>
<dbReference type="GO" id="GO:0015833">
    <property type="term" value="P:peptide transport"/>
    <property type="evidence" value="ECO:0007669"/>
    <property type="project" value="InterPro"/>
</dbReference>
<dbReference type="Pfam" id="PF00005">
    <property type="entry name" value="ABC_tran"/>
    <property type="match status" value="2"/>
</dbReference>
<reference evidence="6 7" key="1">
    <citation type="journal article" date="2021" name="MSphere">
        <title>Complete Genome Sequencing of Acinetobacter baumannii AC1633 and Acinetobacter nosocomialis AC1530 Unveils a Large Multidrug-Resistant Plasmid Encoding the NDM-1 and OXA-58 Carbapenemases.</title>
        <authorList>
            <person name="Alattraqchi A.G."/>
            <person name="Mohd Rani F."/>
            <person name="A. Rahman N.I."/>
            <person name="Ismail S."/>
            <person name="Cleary D.W."/>
            <person name="Clarke S.C."/>
            <person name="Yeo C.C."/>
        </authorList>
    </citation>
    <scope>NUCLEOTIDE SEQUENCE [LARGE SCALE GENOMIC DNA]</scope>
    <source>
        <strain evidence="6 7">AC1530</strain>
    </source>
</reference>
<protein>
    <submittedName>
        <fullName evidence="6">Dipeptide ABC transporter ATP-binding protein</fullName>
    </submittedName>
</protein>
<dbReference type="AlphaFoldDB" id="A0AB37CUX8"/>
<evidence type="ECO:0000256" key="3">
    <source>
        <dbReference type="ARBA" id="ARBA00022741"/>
    </source>
</evidence>
<feature type="domain" description="ABC transporter" evidence="5">
    <location>
        <begin position="11"/>
        <end position="264"/>
    </location>
</feature>
<dbReference type="Gene3D" id="3.40.50.300">
    <property type="entry name" value="P-loop containing nucleotide triphosphate hydrolases"/>
    <property type="match status" value="2"/>
</dbReference>
<dbReference type="Pfam" id="PF08352">
    <property type="entry name" value="oligo_HPY"/>
    <property type="match status" value="1"/>
</dbReference>
<dbReference type="SMART" id="SM00382">
    <property type="entry name" value="AAA"/>
    <property type="match status" value="2"/>
</dbReference>
<evidence type="ECO:0000313" key="7">
    <source>
        <dbReference type="Proteomes" id="UP000325778"/>
    </source>
</evidence>
<accession>A0AB37CUX8</accession>
<dbReference type="RefSeq" id="WP_002050215.1">
    <property type="nucleotide sequence ID" value="NZ_CABMHW010000005.1"/>
</dbReference>
<dbReference type="PANTHER" id="PTHR43776">
    <property type="entry name" value="TRANSPORT ATP-BINDING PROTEIN"/>
    <property type="match status" value="1"/>
</dbReference>
<keyword evidence="2" id="KW-0813">Transport</keyword>
<dbReference type="GO" id="GO:0055085">
    <property type="term" value="P:transmembrane transport"/>
    <property type="evidence" value="ECO:0007669"/>
    <property type="project" value="UniProtKB-ARBA"/>
</dbReference>
<evidence type="ECO:0000256" key="1">
    <source>
        <dbReference type="ARBA" id="ARBA00005417"/>
    </source>
</evidence>
<dbReference type="CDD" id="cd03257">
    <property type="entry name" value="ABC_NikE_OppD_transporters"/>
    <property type="match status" value="2"/>
</dbReference>
<dbReference type="InterPro" id="IPR013563">
    <property type="entry name" value="Oligopep_ABC_C"/>
</dbReference>
<sequence length="576" mass="64683">MSEQQKNVPLLHIENLRVSFKGEDKQYIETVKGISFDIPANTTVALVGESGSGKSVTSLAIMGLLPVGQSKIDEKSKIVFEGQDLLSLSRKDMRKICGKDIAMIFQEPMSSLNPVFTVGNQIAEVLCLHMGMSRKHARQRVLELLKEVGIPSPETKIDAYPNQLSGGQQQRVMIAMAIACEPKLLIADEPTTALDVTIQKQIIDLLESLRQRRQMSMLFITHDLALVGEIADQVIVMRHGEIREQGLAEQVLEQPKDVYTRALLYCRPQMSQRPYRLPVTSDFMRQEDNILVEQSFDVSEIPQRKRGLNGDEQIILEVKDLKKSFYSRKGLFGKEEFQAVKGVSFKLAKGKTLGLVGESGSGKTTVGLLLMRLHEASGGEAFIEGKDILSLTEKEFAKYQRKIQIIFQNPYASLNPRFTIGQILLEPMQIHGIGKDDAERKQIALGLLERVNLPEQAYYRYPHEFSGGQRQRIAIARCLTLKPEILICDESVSALDVSVQAQVLNLLQDLQDEFGLSYIFISHDLSVVKYISDQVMVMNHGEVVEIANSDELYAHPQHDYTKRLLQAIPQGIQHIS</sequence>
<dbReference type="InterPro" id="IPR003439">
    <property type="entry name" value="ABC_transporter-like_ATP-bd"/>
</dbReference>
<dbReference type="SUPFAM" id="SSF52540">
    <property type="entry name" value="P-loop containing nucleoside triphosphate hydrolases"/>
    <property type="match status" value="2"/>
</dbReference>
<dbReference type="EMBL" id="CP045560">
    <property type="protein sequence ID" value="QGA43954.1"/>
    <property type="molecule type" value="Genomic_DNA"/>
</dbReference>
<feature type="domain" description="ABC transporter" evidence="5">
    <location>
        <begin position="316"/>
        <end position="565"/>
    </location>
</feature>
<gene>
    <name evidence="6" type="ORF">GD578_08900</name>
</gene>